<dbReference type="Proteomes" id="UP000594042">
    <property type="component" value="Chromosome"/>
</dbReference>
<gene>
    <name evidence="1" type="ORF">Cop2CBH44_22760</name>
</gene>
<reference evidence="2" key="1">
    <citation type="submission" date="2020-07" db="EMBL/GenBank/DDBJ databases">
        <title>Complete genome sequencing of Coprobacter sp. strain 2CBH44.</title>
        <authorList>
            <person name="Sakamoto M."/>
            <person name="Murakami T."/>
            <person name="Mori H."/>
        </authorList>
    </citation>
    <scope>NUCLEOTIDE SEQUENCE [LARGE SCALE GENOMIC DNA]</scope>
    <source>
        <strain evidence="2">2CBH44</strain>
    </source>
</reference>
<dbReference type="RefSeq" id="WP_021931696.1">
    <property type="nucleotide sequence ID" value="NZ_AP023322.1"/>
</dbReference>
<protein>
    <recommendedName>
        <fullName evidence="3">DUF4294 domain-containing protein</fullName>
    </recommendedName>
</protein>
<name>A0A7G1HY14_9BACT</name>
<dbReference type="Pfam" id="PF14127">
    <property type="entry name" value="DUF4294"/>
    <property type="match status" value="1"/>
</dbReference>
<dbReference type="KEGG" id="copr:Cop2CBH44_22760"/>
<evidence type="ECO:0000313" key="1">
    <source>
        <dbReference type="EMBL" id="BCI63923.1"/>
    </source>
</evidence>
<accession>A0A7G1HY14</accession>
<dbReference type="EMBL" id="AP023322">
    <property type="protein sequence ID" value="BCI63923.1"/>
    <property type="molecule type" value="Genomic_DNA"/>
</dbReference>
<organism evidence="1 2">
    <name type="scientific">Coprobacter secundus subsp. similis</name>
    <dbReference type="NCBI Taxonomy" id="2751153"/>
    <lineage>
        <taxon>Bacteria</taxon>
        <taxon>Pseudomonadati</taxon>
        <taxon>Bacteroidota</taxon>
        <taxon>Bacteroidia</taxon>
        <taxon>Bacteroidales</taxon>
        <taxon>Barnesiellaceae</taxon>
        <taxon>Coprobacter</taxon>
    </lineage>
</organism>
<proteinExistence type="predicted"/>
<evidence type="ECO:0008006" key="3">
    <source>
        <dbReference type="Google" id="ProtNLM"/>
    </source>
</evidence>
<sequence>MKKLFIILCTSLVFYISNIYKTSAQTQFSAFTGSYHAILQNGDTVLVIQMKTVYCFPPMKFKNKKEERYYWKLVRDVKKTLPYAKLVKAALLETYEYIETLPDDKAKNAHLRRMEKELFKEYKPVLKKMTYSQGKLLIRLIDRECNQSSYNLIKAFLGNFRAGLWQTFGSMFGVSLKSEWEPEGKDAMLERIVLLVESGAL</sequence>
<evidence type="ECO:0000313" key="2">
    <source>
        <dbReference type="Proteomes" id="UP000594042"/>
    </source>
</evidence>
<dbReference type="AlphaFoldDB" id="A0A7G1HY14"/>
<dbReference type="InterPro" id="IPR025636">
    <property type="entry name" value="DUF4294"/>
</dbReference>
<keyword evidence="2" id="KW-1185">Reference proteome</keyword>